<proteinExistence type="predicted"/>
<feature type="region of interest" description="Disordered" evidence="1">
    <location>
        <begin position="1"/>
        <end position="22"/>
    </location>
</feature>
<dbReference type="AlphaFoldDB" id="B9GDP7"/>
<accession>B9GDP7</accession>
<name>B9GDP7_ORYSJ</name>
<sequence>MEDLPIQDMNEPPPDPPFASRNRAPLLAHHTAAARRIQSSPPFPPPCLPFILFLHRVITSSPFLCLHRPLPSSQIWERERVQREGDGEGSAAAGHRDGVELKPLPDVDVGRGRCGWQSSRGLGSALHRLDLSSLRALASDLTAAEHGSRLDPPAHRRLDPATRCAAAGHRCMLEHHHPELGEVGGGIENGERERELGEDGPLYISLPLEWERWEEGSRVERVSWERTGPFPSPSFLSGIFL</sequence>
<reference evidence="2" key="2">
    <citation type="submission" date="2008-12" db="EMBL/GenBank/DDBJ databases">
        <title>Improved gene annotation of the rice (Oryza sativa) genomes.</title>
        <authorList>
            <person name="Wang J."/>
            <person name="Li R."/>
            <person name="Fan W."/>
            <person name="Huang Q."/>
            <person name="Zhang J."/>
            <person name="Zhou Y."/>
            <person name="Hu Y."/>
            <person name="Zi S."/>
            <person name="Li J."/>
            <person name="Ni P."/>
            <person name="Zheng H."/>
            <person name="Zhang Y."/>
            <person name="Zhao M."/>
            <person name="Hao Q."/>
            <person name="McDermott J."/>
            <person name="Samudrala R."/>
            <person name="Kristiansen K."/>
            <person name="Wong G.K.-S."/>
        </authorList>
    </citation>
    <scope>NUCLEOTIDE SEQUENCE</scope>
</reference>
<dbReference type="Proteomes" id="UP000007752">
    <property type="component" value="Chromosome 12"/>
</dbReference>
<feature type="region of interest" description="Disordered" evidence="1">
    <location>
        <begin position="82"/>
        <end position="104"/>
    </location>
</feature>
<protein>
    <submittedName>
        <fullName evidence="2">Uncharacterized protein</fullName>
    </submittedName>
</protein>
<dbReference type="EMBL" id="CM000149">
    <property type="protein sequence ID" value="EEE53404.1"/>
    <property type="molecule type" value="Genomic_DNA"/>
</dbReference>
<organism evidence="2">
    <name type="scientific">Oryza sativa subsp. japonica</name>
    <name type="common">Rice</name>
    <dbReference type="NCBI Taxonomy" id="39947"/>
    <lineage>
        <taxon>Eukaryota</taxon>
        <taxon>Viridiplantae</taxon>
        <taxon>Streptophyta</taxon>
        <taxon>Embryophyta</taxon>
        <taxon>Tracheophyta</taxon>
        <taxon>Spermatophyta</taxon>
        <taxon>Magnoliopsida</taxon>
        <taxon>Liliopsida</taxon>
        <taxon>Poales</taxon>
        <taxon>Poaceae</taxon>
        <taxon>BOP clade</taxon>
        <taxon>Oryzoideae</taxon>
        <taxon>Oryzeae</taxon>
        <taxon>Oryzinae</taxon>
        <taxon>Oryza</taxon>
        <taxon>Oryza sativa</taxon>
    </lineage>
</organism>
<reference evidence="2" key="1">
    <citation type="journal article" date="2005" name="PLoS Biol.">
        <title>The genomes of Oryza sativa: a history of duplications.</title>
        <authorList>
            <person name="Yu J."/>
            <person name="Wang J."/>
            <person name="Lin W."/>
            <person name="Li S."/>
            <person name="Li H."/>
            <person name="Zhou J."/>
            <person name="Ni P."/>
            <person name="Dong W."/>
            <person name="Hu S."/>
            <person name="Zeng C."/>
            <person name="Zhang J."/>
            <person name="Zhang Y."/>
            <person name="Li R."/>
            <person name="Xu Z."/>
            <person name="Li S."/>
            <person name="Li X."/>
            <person name="Zheng H."/>
            <person name="Cong L."/>
            <person name="Lin L."/>
            <person name="Yin J."/>
            <person name="Geng J."/>
            <person name="Li G."/>
            <person name="Shi J."/>
            <person name="Liu J."/>
            <person name="Lv H."/>
            <person name="Li J."/>
            <person name="Wang J."/>
            <person name="Deng Y."/>
            <person name="Ran L."/>
            <person name="Shi X."/>
            <person name="Wang X."/>
            <person name="Wu Q."/>
            <person name="Li C."/>
            <person name="Ren X."/>
            <person name="Wang J."/>
            <person name="Wang X."/>
            <person name="Li D."/>
            <person name="Liu D."/>
            <person name="Zhang X."/>
            <person name="Ji Z."/>
            <person name="Zhao W."/>
            <person name="Sun Y."/>
            <person name="Zhang Z."/>
            <person name="Bao J."/>
            <person name="Han Y."/>
            <person name="Dong L."/>
            <person name="Ji J."/>
            <person name="Chen P."/>
            <person name="Wu S."/>
            <person name="Liu J."/>
            <person name="Xiao Y."/>
            <person name="Bu D."/>
            <person name="Tan J."/>
            <person name="Yang L."/>
            <person name="Ye C."/>
            <person name="Zhang J."/>
            <person name="Xu J."/>
            <person name="Zhou Y."/>
            <person name="Yu Y."/>
            <person name="Zhang B."/>
            <person name="Zhuang S."/>
            <person name="Wei H."/>
            <person name="Liu B."/>
            <person name="Lei M."/>
            <person name="Yu H."/>
            <person name="Li Y."/>
            <person name="Xu H."/>
            <person name="Wei S."/>
            <person name="He X."/>
            <person name="Fang L."/>
            <person name="Zhang Z."/>
            <person name="Zhang Y."/>
            <person name="Huang X."/>
            <person name="Su Z."/>
            <person name="Tong W."/>
            <person name="Li J."/>
            <person name="Tong Z."/>
            <person name="Li S."/>
            <person name="Ye J."/>
            <person name="Wang L."/>
            <person name="Fang L."/>
            <person name="Lei T."/>
            <person name="Chen C."/>
            <person name="Chen H."/>
            <person name="Xu Z."/>
            <person name="Li H."/>
            <person name="Huang H."/>
            <person name="Zhang F."/>
            <person name="Xu H."/>
            <person name="Li N."/>
            <person name="Zhao C."/>
            <person name="Li S."/>
            <person name="Dong L."/>
            <person name="Huang Y."/>
            <person name="Li L."/>
            <person name="Xi Y."/>
            <person name="Qi Q."/>
            <person name="Li W."/>
            <person name="Zhang B."/>
            <person name="Hu W."/>
            <person name="Zhang Y."/>
            <person name="Tian X."/>
            <person name="Jiao Y."/>
            <person name="Liang X."/>
            <person name="Jin J."/>
            <person name="Gao L."/>
            <person name="Zheng W."/>
            <person name="Hao B."/>
            <person name="Liu S."/>
            <person name="Wang W."/>
            <person name="Yuan L."/>
            <person name="Cao M."/>
            <person name="McDermott J."/>
            <person name="Samudrala R."/>
            <person name="Wang J."/>
            <person name="Wong G.K."/>
            <person name="Yang H."/>
        </authorList>
    </citation>
    <scope>NUCLEOTIDE SEQUENCE [LARGE SCALE GENOMIC DNA]</scope>
</reference>
<gene>
    <name evidence="2" type="ORF">OsJ_36465</name>
</gene>
<evidence type="ECO:0000313" key="2">
    <source>
        <dbReference type="EMBL" id="EEE53404.1"/>
    </source>
</evidence>
<feature type="compositionally biased region" description="Basic and acidic residues" evidence="1">
    <location>
        <begin position="94"/>
        <end position="104"/>
    </location>
</feature>
<evidence type="ECO:0000256" key="1">
    <source>
        <dbReference type="SAM" id="MobiDB-lite"/>
    </source>
</evidence>